<feature type="domain" description="NmrA-like" evidence="2">
    <location>
        <begin position="21"/>
        <end position="250"/>
    </location>
</feature>
<dbReference type="InterPro" id="IPR036291">
    <property type="entry name" value="NAD(P)-bd_dom_sf"/>
</dbReference>
<dbReference type="SUPFAM" id="SSF51735">
    <property type="entry name" value="NAD(P)-binding Rossmann-fold domains"/>
    <property type="match status" value="1"/>
</dbReference>
<dbReference type="PANTHER" id="PTHR12126:SF11">
    <property type="entry name" value="NADH DEHYDROGENASE [UBIQUINONE] 1 ALPHA SUBCOMPLEX SUBUNIT 9, MITOCHONDRIAL"/>
    <property type="match status" value="1"/>
</dbReference>
<comment type="caution">
    <text evidence="3">The sequence shown here is derived from an EMBL/GenBank/DDBJ whole genome shotgun (WGS) entry which is preliminary data.</text>
</comment>
<dbReference type="InterPro" id="IPR008030">
    <property type="entry name" value="NmrA-like"/>
</dbReference>
<dbReference type="AlphaFoldDB" id="A0A8J6NH54"/>
<dbReference type="GO" id="GO:0044877">
    <property type="term" value="F:protein-containing complex binding"/>
    <property type="evidence" value="ECO:0007669"/>
    <property type="project" value="TreeGrafter"/>
</dbReference>
<keyword evidence="1" id="KW-0812">Transmembrane</keyword>
<protein>
    <submittedName>
        <fullName evidence="3">SDR family oxidoreductase</fullName>
    </submittedName>
</protein>
<sequence length="494" mass="55857">MDTTKLFCHDLPSTPVPEIGKILVTGATGYIGGRLIPELLHRGYDVRIMVRAMSPEYEGRWPGAEIVVADVLEEEALKDALDGIHTAYYLIHSMLLGKDNFKSADRRSAKNFGLTAKEKGIQRIIYLGGLGDTQTSLSPHLRSRIEVADELNGSGVPTTILRAAIIIGSGSASYEIIENLIKNLPLLLIPHWGKNKCQPIGIRDVIKYLVGALEKAETSGKPFDIGGSDVLTYEEMLKKLAQLFGKKMIFIPTPVSNISFLAYVASLVTPVPTPIIRCLMEGLRDEVICECKALPEILPFDALAYEDMILRAMSREEQDKVYTRWSDAYPPAHELALRLHELEEPPKYTSSYFAHTKKDPTSLFNAFCKIGGKEGWFNSNWMWQLRGAMDRLLMGVGTARGRRMASTLAINDVIDFWRVENLERNKLLLLRAEMKLPGRAWLEFRIEEKSIGNNLHIRAYYQTQSILGIIYWYLLLPFHGYIFKDLLKEIIRQR</sequence>
<gene>
    <name evidence="3" type="ORF">H8E29_11055</name>
</gene>
<accession>A0A8J6NH54</accession>
<evidence type="ECO:0000256" key="1">
    <source>
        <dbReference type="SAM" id="Phobius"/>
    </source>
</evidence>
<evidence type="ECO:0000259" key="2">
    <source>
        <dbReference type="Pfam" id="PF05368"/>
    </source>
</evidence>
<proteinExistence type="predicted"/>
<dbReference type="InterPro" id="IPR021295">
    <property type="entry name" value="DUF2867"/>
</dbReference>
<evidence type="ECO:0000313" key="4">
    <source>
        <dbReference type="Proteomes" id="UP000614469"/>
    </source>
</evidence>
<dbReference type="InterPro" id="IPR051207">
    <property type="entry name" value="ComplexI_NDUFA9_subunit"/>
</dbReference>
<evidence type="ECO:0000313" key="3">
    <source>
        <dbReference type="EMBL" id="MBC8335798.1"/>
    </source>
</evidence>
<dbReference type="Gene3D" id="3.40.50.720">
    <property type="entry name" value="NAD(P)-binding Rossmann-like Domain"/>
    <property type="match status" value="1"/>
</dbReference>
<dbReference type="PANTHER" id="PTHR12126">
    <property type="entry name" value="NADH-UBIQUINONE OXIDOREDUCTASE 39 KDA SUBUNIT-RELATED"/>
    <property type="match status" value="1"/>
</dbReference>
<reference evidence="3 4" key="1">
    <citation type="submission" date="2020-08" db="EMBL/GenBank/DDBJ databases">
        <title>Bridging the membrane lipid divide: bacteria of the FCB group superphylum have the potential to synthesize archaeal ether lipids.</title>
        <authorList>
            <person name="Villanueva L."/>
            <person name="Von Meijenfeldt F.A.B."/>
            <person name="Westbye A.B."/>
            <person name="Yadav S."/>
            <person name="Hopmans E.C."/>
            <person name="Dutilh B.E."/>
            <person name="Sinninghe Damste J.S."/>
        </authorList>
    </citation>
    <scope>NUCLEOTIDE SEQUENCE [LARGE SCALE GENOMIC DNA]</scope>
    <source>
        <strain evidence="3">NIOZ-UU36</strain>
    </source>
</reference>
<dbReference type="Proteomes" id="UP000614469">
    <property type="component" value="Unassembled WGS sequence"/>
</dbReference>
<organism evidence="3 4">
    <name type="scientific">Candidatus Desulfolinea nitratireducens</name>
    <dbReference type="NCBI Taxonomy" id="2841698"/>
    <lineage>
        <taxon>Bacteria</taxon>
        <taxon>Bacillati</taxon>
        <taxon>Chloroflexota</taxon>
        <taxon>Anaerolineae</taxon>
        <taxon>Anaerolineales</taxon>
        <taxon>Anaerolineales incertae sedis</taxon>
        <taxon>Candidatus Desulfolinea</taxon>
    </lineage>
</organism>
<keyword evidence="1" id="KW-1133">Transmembrane helix</keyword>
<dbReference type="Pfam" id="PF11066">
    <property type="entry name" value="DUF2867"/>
    <property type="match status" value="1"/>
</dbReference>
<dbReference type="Pfam" id="PF05368">
    <property type="entry name" value="NmrA"/>
    <property type="match status" value="1"/>
</dbReference>
<name>A0A8J6NH54_9CHLR</name>
<keyword evidence="1" id="KW-0472">Membrane</keyword>
<dbReference type="EMBL" id="JACNJN010000123">
    <property type="protein sequence ID" value="MBC8335798.1"/>
    <property type="molecule type" value="Genomic_DNA"/>
</dbReference>
<feature type="transmembrane region" description="Helical" evidence="1">
    <location>
        <begin position="465"/>
        <end position="483"/>
    </location>
</feature>